<dbReference type="RefSeq" id="WP_312547894.1">
    <property type="nucleotide sequence ID" value="NZ_JBHRVV010000001.1"/>
</dbReference>
<dbReference type="InterPro" id="IPR021330">
    <property type="entry name" value="DUF2939"/>
</dbReference>
<evidence type="ECO:0000313" key="3">
    <source>
        <dbReference type="Proteomes" id="UP001595665"/>
    </source>
</evidence>
<dbReference type="Pfam" id="PF11159">
    <property type="entry name" value="DUF2939"/>
    <property type="match status" value="1"/>
</dbReference>
<feature type="chain" id="PRO_5046241184" evidence="1">
    <location>
        <begin position="24"/>
        <end position="187"/>
    </location>
</feature>
<proteinExistence type="predicted"/>
<feature type="signal peptide" evidence="1">
    <location>
        <begin position="1"/>
        <end position="23"/>
    </location>
</feature>
<keyword evidence="1" id="KW-0732">Signal</keyword>
<dbReference type="Proteomes" id="UP001595665">
    <property type="component" value="Unassembled WGS sequence"/>
</dbReference>
<protein>
    <submittedName>
        <fullName evidence="2">DUF2939 domain-containing protein</fullName>
    </submittedName>
</protein>
<comment type="caution">
    <text evidence="2">The sequence shown here is derived from an EMBL/GenBank/DDBJ whole genome shotgun (WGS) entry which is preliminary data.</text>
</comment>
<accession>A0ABV7PPI4</accession>
<reference evidence="3" key="1">
    <citation type="journal article" date="2019" name="Int. J. Syst. Evol. Microbiol.">
        <title>The Global Catalogue of Microorganisms (GCM) 10K type strain sequencing project: providing services to taxonomists for standard genome sequencing and annotation.</title>
        <authorList>
            <consortium name="The Broad Institute Genomics Platform"/>
            <consortium name="The Broad Institute Genome Sequencing Center for Infectious Disease"/>
            <person name="Wu L."/>
            <person name="Ma J."/>
        </authorList>
    </citation>
    <scope>NUCLEOTIDE SEQUENCE [LARGE SCALE GENOMIC DNA]</scope>
    <source>
        <strain evidence="3">CCM 7480</strain>
    </source>
</reference>
<keyword evidence="3" id="KW-1185">Reference proteome</keyword>
<organism evidence="2 3">
    <name type="scientific">Massilia haematophila</name>
    <dbReference type="NCBI Taxonomy" id="457923"/>
    <lineage>
        <taxon>Bacteria</taxon>
        <taxon>Pseudomonadati</taxon>
        <taxon>Pseudomonadota</taxon>
        <taxon>Betaproteobacteria</taxon>
        <taxon>Burkholderiales</taxon>
        <taxon>Oxalobacteraceae</taxon>
        <taxon>Telluria group</taxon>
        <taxon>Massilia</taxon>
    </lineage>
</organism>
<evidence type="ECO:0000256" key="1">
    <source>
        <dbReference type="SAM" id="SignalP"/>
    </source>
</evidence>
<name>A0ABV7PPI4_9BURK</name>
<gene>
    <name evidence="2" type="ORF">ACFOPH_17655</name>
</gene>
<sequence>MKKTSAIAIAAAVATSLAFSSYASPYWTLHQMKAAIEVKDADRLSEHIDFPALRESFKGQMMTMMNKRMASPEMANNPFSGIGQMMAVALINPLIDAAVSPAGVLAMMESGKVRPATPGTPKADPAASGEPVTQEKLDYSVDYQGWNKVAISRPGQDTGRFILKRTGLWSWQLSALELPRSVLESDT</sequence>
<dbReference type="EMBL" id="JBHRVV010000001">
    <property type="protein sequence ID" value="MFC3460060.1"/>
    <property type="molecule type" value="Genomic_DNA"/>
</dbReference>
<evidence type="ECO:0000313" key="2">
    <source>
        <dbReference type="EMBL" id="MFC3460060.1"/>
    </source>
</evidence>